<reference evidence="2 3" key="1">
    <citation type="submission" date="2020-03" db="EMBL/GenBank/DDBJ databases">
        <title>Whole genome shotgun sequence of Phytohabitans flavus NBRC 107702.</title>
        <authorList>
            <person name="Komaki H."/>
            <person name="Tamura T."/>
        </authorList>
    </citation>
    <scope>NUCLEOTIDE SEQUENCE [LARGE SCALE GENOMIC DNA]</scope>
    <source>
        <strain evidence="2 3">NBRC 107702</strain>
    </source>
</reference>
<dbReference type="InterPro" id="IPR011990">
    <property type="entry name" value="TPR-like_helical_dom_sf"/>
</dbReference>
<dbReference type="SUPFAM" id="SSF48452">
    <property type="entry name" value="TPR-like"/>
    <property type="match status" value="1"/>
</dbReference>
<accession>A0A6F8XMU4</accession>
<dbReference type="PANTHER" id="PTHR35807">
    <property type="entry name" value="TRANSCRIPTIONAL REGULATOR REDD-RELATED"/>
    <property type="match status" value="1"/>
</dbReference>
<name>A0A6F8XMU4_9ACTN</name>
<dbReference type="InterPro" id="IPR051677">
    <property type="entry name" value="AfsR-DnrI-RedD_regulator"/>
</dbReference>
<gene>
    <name evidence="2" type="ORF">Pflav_015460</name>
</gene>
<dbReference type="Gene3D" id="1.25.40.10">
    <property type="entry name" value="Tetratricopeptide repeat domain"/>
    <property type="match status" value="1"/>
</dbReference>
<dbReference type="SMART" id="SM01043">
    <property type="entry name" value="BTAD"/>
    <property type="match status" value="1"/>
</dbReference>
<feature type="domain" description="Bacterial transcriptional activator" evidence="1">
    <location>
        <begin position="1"/>
        <end position="97"/>
    </location>
</feature>
<keyword evidence="3" id="KW-1185">Reference proteome</keyword>
<dbReference type="KEGG" id="pfla:Pflav_015460"/>
<dbReference type="Pfam" id="PF03704">
    <property type="entry name" value="BTAD"/>
    <property type="match status" value="1"/>
</dbReference>
<dbReference type="AlphaFoldDB" id="A0A6F8XMU4"/>
<sequence>MLIERERLRGVYLNVLARLAEHHLLRAEYLRALYHGQRLLSRDPCREDGHRMVMVCHARLGQRAQAMSQYRLCREILRREFDAVPEPATEELFRQLRSGHELAPQREISQTSLVPYLGAPLEQIEGLAAVDRKHRDSGRHNGSSR</sequence>
<organism evidence="2 3">
    <name type="scientific">Phytohabitans flavus</name>
    <dbReference type="NCBI Taxonomy" id="1076124"/>
    <lineage>
        <taxon>Bacteria</taxon>
        <taxon>Bacillati</taxon>
        <taxon>Actinomycetota</taxon>
        <taxon>Actinomycetes</taxon>
        <taxon>Micromonosporales</taxon>
        <taxon>Micromonosporaceae</taxon>
    </lineage>
</organism>
<reference evidence="2 3" key="2">
    <citation type="submission" date="2020-03" db="EMBL/GenBank/DDBJ databases">
        <authorList>
            <person name="Ichikawa N."/>
            <person name="Kimura A."/>
            <person name="Kitahashi Y."/>
            <person name="Uohara A."/>
        </authorList>
    </citation>
    <scope>NUCLEOTIDE SEQUENCE [LARGE SCALE GENOMIC DNA]</scope>
    <source>
        <strain evidence="2 3">NBRC 107702</strain>
    </source>
</reference>
<dbReference type="Proteomes" id="UP000502508">
    <property type="component" value="Chromosome"/>
</dbReference>
<protein>
    <recommendedName>
        <fullName evidence="1">Bacterial transcriptional activator domain-containing protein</fullName>
    </recommendedName>
</protein>
<evidence type="ECO:0000259" key="1">
    <source>
        <dbReference type="SMART" id="SM01043"/>
    </source>
</evidence>
<proteinExistence type="predicted"/>
<dbReference type="EMBL" id="AP022870">
    <property type="protein sequence ID" value="BCB75136.1"/>
    <property type="molecule type" value="Genomic_DNA"/>
</dbReference>
<evidence type="ECO:0000313" key="3">
    <source>
        <dbReference type="Proteomes" id="UP000502508"/>
    </source>
</evidence>
<evidence type="ECO:0000313" key="2">
    <source>
        <dbReference type="EMBL" id="BCB75136.1"/>
    </source>
</evidence>
<dbReference type="InterPro" id="IPR005158">
    <property type="entry name" value="BTAD"/>
</dbReference>